<dbReference type="PRINTS" id="PR00320">
    <property type="entry name" value="GPROTEINBRPT"/>
</dbReference>
<dbReference type="InterPro" id="IPR001680">
    <property type="entry name" value="WD40_rpt"/>
</dbReference>
<organism evidence="5 6">
    <name type="scientific">Microthyrium microscopicum</name>
    <dbReference type="NCBI Taxonomy" id="703497"/>
    <lineage>
        <taxon>Eukaryota</taxon>
        <taxon>Fungi</taxon>
        <taxon>Dikarya</taxon>
        <taxon>Ascomycota</taxon>
        <taxon>Pezizomycotina</taxon>
        <taxon>Dothideomycetes</taxon>
        <taxon>Dothideomycetes incertae sedis</taxon>
        <taxon>Microthyriales</taxon>
        <taxon>Microthyriaceae</taxon>
        <taxon>Microthyrium</taxon>
    </lineage>
</organism>
<evidence type="ECO:0000256" key="3">
    <source>
        <dbReference type="ARBA" id="ARBA00046343"/>
    </source>
</evidence>
<proteinExistence type="inferred from homology"/>
<comment type="similarity">
    <text evidence="3">Belongs to the THOC3 family.</text>
</comment>
<dbReference type="PANTHER" id="PTHR22839">
    <property type="entry name" value="THO COMPLEX SUBUNIT 3 THO3"/>
    <property type="match status" value="1"/>
</dbReference>
<evidence type="ECO:0000256" key="4">
    <source>
        <dbReference type="PROSITE-ProRule" id="PRU00221"/>
    </source>
</evidence>
<accession>A0A6A6U554</accession>
<dbReference type="InterPro" id="IPR015943">
    <property type="entry name" value="WD40/YVTN_repeat-like_dom_sf"/>
</dbReference>
<name>A0A6A6U554_9PEZI</name>
<dbReference type="AlphaFoldDB" id="A0A6A6U554"/>
<sequence>MVGAPDRRAPCPVDRFKKDFARLRTTNYSDIIPGARAPASTLRALAWAPLGNLVATGAANNKLRVWNPERAQVKYSTDLRGHDKSVERVVFNPLREAELASCSLDGTVRIWDVRSKANVAKFEMGKEFFSLCWTPNGEELVAGTKDDTLYRISRATNSVISTHVQPIQTNHVAFSWDGQQIFLTGGDGTVKILNYPSMEQTYTFRAHTSSCFWLDMSPTGRILAVGGTDALVTLWNTKLWTCPRTLDRLTGPIRTVSFSWCGGYITAGGEEDRGLELYHVDSGEMLHRIECGAAPLVQWSPKDYSLAYATHEMNGGLKIINGSKLGL</sequence>
<dbReference type="Proteomes" id="UP000799302">
    <property type="component" value="Unassembled WGS sequence"/>
</dbReference>
<dbReference type="PANTHER" id="PTHR22839:SF0">
    <property type="entry name" value="THO COMPLEX SUBUNIT 3"/>
    <property type="match status" value="1"/>
</dbReference>
<dbReference type="Pfam" id="PF00400">
    <property type="entry name" value="WD40"/>
    <property type="match status" value="4"/>
</dbReference>
<dbReference type="PROSITE" id="PS00678">
    <property type="entry name" value="WD_REPEATS_1"/>
    <property type="match status" value="1"/>
</dbReference>
<protein>
    <submittedName>
        <fullName evidence="5">WD40 repeat-like protein</fullName>
    </submittedName>
</protein>
<feature type="repeat" description="WD" evidence="4">
    <location>
        <begin position="79"/>
        <end position="121"/>
    </location>
</feature>
<dbReference type="OrthoDB" id="340259at2759"/>
<dbReference type="Gene3D" id="2.130.10.10">
    <property type="entry name" value="YVTN repeat-like/Quinoprotein amine dehydrogenase"/>
    <property type="match status" value="2"/>
</dbReference>
<keyword evidence="1 4" id="KW-0853">WD repeat</keyword>
<keyword evidence="2" id="KW-0677">Repeat</keyword>
<dbReference type="EMBL" id="MU004237">
    <property type="protein sequence ID" value="KAF2667419.1"/>
    <property type="molecule type" value="Genomic_DNA"/>
</dbReference>
<evidence type="ECO:0000313" key="6">
    <source>
        <dbReference type="Proteomes" id="UP000799302"/>
    </source>
</evidence>
<dbReference type="InterPro" id="IPR019775">
    <property type="entry name" value="WD40_repeat_CS"/>
</dbReference>
<evidence type="ECO:0000256" key="1">
    <source>
        <dbReference type="ARBA" id="ARBA00022574"/>
    </source>
</evidence>
<keyword evidence="6" id="KW-1185">Reference proteome</keyword>
<dbReference type="InterPro" id="IPR020472">
    <property type="entry name" value="WD40_PAC1"/>
</dbReference>
<dbReference type="GO" id="GO:0006406">
    <property type="term" value="P:mRNA export from nucleus"/>
    <property type="evidence" value="ECO:0007669"/>
    <property type="project" value="InterPro"/>
</dbReference>
<dbReference type="InterPro" id="IPR036322">
    <property type="entry name" value="WD40_repeat_dom_sf"/>
</dbReference>
<dbReference type="InterPro" id="IPR040132">
    <property type="entry name" value="Tex1/THOC3"/>
</dbReference>
<reference evidence="5" key="1">
    <citation type="journal article" date="2020" name="Stud. Mycol.">
        <title>101 Dothideomycetes genomes: a test case for predicting lifestyles and emergence of pathogens.</title>
        <authorList>
            <person name="Haridas S."/>
            <person name="Albert R."/>
            <person name="Binder M."/>
            <person name="Bloem J."/>
            <person name="Labutti K."/>
            <person name="Salamov A."/>
            <person name="Andreopoulos B."/>
            <person name="Baker S."/>
            <person name="Barry K."/>
            <person name="Bills G."/>
            <person name="Bluhm B."/>
            <person name="Cannon C."/>
            <person name="Castanera R."/>
            <person name="Culley D."/>
            <person name="Daum C."/>
            <person name="Ezra D."/>
            <person name="Gonzalez J."/>
            <person name="Henrissat B."/>
            <person name="Kuo A."/>
            <person name="Liang C."/>
            <person name="Lipzen A."/>
            <person name="Lutzoni F."/>
            <person name="Magnuson J."/>
            <person name="Mondo S."/>
            <person name="Nolan M."/>
            <person name="Ohm R."/>
            <person name="Pangilinan J."/>
            <person name="Park H.-J."/>
            <person name="Ramirez L."/>
            <person name="Alfaro M."/>
            <person name="Sun H."/>
            <person name="Tritt A."/>
            <person name="Yoshinaga Y."/>
            <person name="Zwiers L.-H."/>
            <person name="Turgeon B."/>
            <person name="Goodwin S."/>
            <person name="Spatafora J."/>
            <person name="Crous P."/>
            <person name="Grigoriev I."/>
        </authorList>
    </citation>
    <scope>NUCLEOTIDE SEQUENCE</scope>
    <source>
        <strain evidence="5">CBS 115976</strain>
    </source>
</reference>
<feature type="repeat" description="WD" evidence="4">
    <location>
        <begin position="204"/>
        <end position="236"/>
    </location>
</feature>
<gene>
    <name evidence="5" type="ORF">BT63DRAFT_426296</name>
</gene>
<feature type="repeat" description="WD" evidence="4">
    <location>
        <begin position="35"/>
        <end position="76"/>
    </location>
</feature>
<evidence type="ECO:0000313" key="5">
    <source>
        <dbReference type="EMBL" id="KAF2667419.1"/>
    </source>
</evidence>
<dbReference type="SUPFAM" id="SSF50978">
    <property type="entry name" value="WD40 repeat-like"/>
    <property type="match status" value="1"/>
</dbReference>
<dbReference type="SMART" id="SM00320">
    <property type="entry name" value="WD40"/>
    <property type="match status" value="6"/>
</dbReference>
<dbReference type="PROSITE" id="PS50294">
    <property type="entry name" value="WD_REPEATS_REGION"/>
    <property type="match status" value="3"/>
</dbReference>
<evidence type="ECO:0000256" key="2">
    <source>
        <dbReference type="ARBA" id="ARBA00022737"/>
    </source>
</evidence>
<dbReference type="GO" id="GO:0000445">
    <property type="term" value="C:THO complex part of transcription export complex"/>
    <property type="evidence" value="ECO:0007669"/>
    <property type="project" value="TreeGrafter"/>
</dbReference>
<dbReference type="PROSITE" id="PS50082">
    <property type="entry name" value="WD_REPEATS_2"/>
    <property type="match status" value="3"/>
</dbReference>